<dbReference type="PANTHER" id="PTHR10072">
    <property type="entry name" value="IRON-SULFUR CLUSTER ASSEMBLY PROTEIN"/>
    <property type="match status" value="1"/>
</dbReference>
<accession>A0ABR2WA95</accession>
<dbReference type="InterPro" id="IPR050322">
    <property type="entry name" value="Fe-S_cluster_asmbl/transfer"/>
</dbReference>
<dbReference type="SUPFAM" id="SSF89360">
    <property type="entry name" value="HesB-like domain"/>
    <property type="match status" value="1"/>
</dbReference>
<comment type="caution">
    <text evidence="3">The sequence shown here is derived from an EMBL/GenBank/DDBJ whole genome shotgun (WGS) entry which is preliminary data.</text>
</comment>
<dbReference type="PROSITE" id="PS01152">
    <property type="entry name" value="HESB"/>
    <property type="match status" value="1"/>
</dbReference>
<comment type="similarity">
    <text evidence="1">Belongs to the HesB/IscA family.</text>
</comment>
<dbReference type="PANTHER" id="PTHR10072:SF41">
    <property type="entry name" value="IRON-SULFUR CLUSTER ASSEMBLY 1 HOMOLOG, MITOCHONDRIAL"/>
    <property type="match status" value="1"/>
</dbReference>
<evidence type="ECO:0000313" key="3">
    <source>
        <dbReference type="EMBL" id="KAK9728476.1"/>
    </source>
</evidence>
<protein>
    <submittedName>
        <fullName evidence="3">Iron-sulfur assembly protein 1</fullName>
    </submittedName>
</protein>
<feature type="domain" description="Core" evidence="2">
    <location>
        <begin position="25"/>
        <end position="128"/>
    </location>
</feature>
<reference evidence="3 4" key="1">
    <citation type="submission" date="2023-04" db="EMBL/GenBank/DDBJ databases">
        <title>Genome of Basidiobolus ranarum AG-B5.</title>
        <authorList>
            <person name="Stajich J.E."/>
            <person name="Carter-House D."/>
            <person name="Gryganskyi A."/>
        </authorList>
    </citation>
    <scope>NUCLEOTIDE SEQUENCE [LARGE SCALE GENOMIC DNA]</scope>
    <source>
        <strain evidence="3 4">AG-B5</strain>
    </source>
</reference>
<evidence type="ECO:0000259" key="2">
    <source>
        <dbReference type="Pfam" id="PF01521"/>
    </source>
</evidence>
<dbReference type="Gene3D" id="2.60.300.12">
    <property type="entry name" value="HesB-like domain"/>
    <property type="match status" value="1"/>
</dbReference>
<dbReference type="NCBIfam" id="TIGR00049">
    <property type="entry name" value="iron-sulfur cluster assembly accessory protein"/>
    <property type="match status" value="1"/>
</dbReference>
<dbReference type="InterPro" id="IPR000361">
    <property type="entry name" value="ATAP_core_dom"/>
</dbReference>
<dbReference type="Pfam" id="PF01521">
    <property type="entry name" value="Fe-S_biosyn"/>
    <property type="match status" value="1"/>
</dbReference>
<keyword evidence="4" id="KW-1185">Reference proteome</keyword>
<sequence>MSIAATVKKAAVRTGPLLRPRKAAIAITPAAINRIRELSDKMNKESAEPHWLKIGVKTKGCSGMSYSLDYTNKKEKFDEEVKQDDVSVLIDSKALLSIIGSEMDYVEDKLSSQFVFHNPNVKEACGCGQSFMV</sequence>
<dbReference type="InterPro" id="IPR017870">
    <property type="entry name" value="FeS_cluster_insertion_CS"/>
</dbReference>
<dbReference type="InterPro" id="IPR016092">
    <property type="entry name" value="ATAP"/>
</dbReference>
<organism evidence="3 4">
    <name type="scientific">Basidiobolus ranarum</name>
    <dbReference type="NCBI Taxonomy" id="34480"/>
    <lineage>
        <taxon>Eukaryota</taxon>
        <taxon>Fungi</taxon>
        <taxon>Fungi incertae sedis</taxon>
        <taxon>Zoopagomycota</taxon>
        <taxon>Entomophthoromycotina</taxon>
        <taxon>Basidiobolomycetes</taxon>
        <taxon>Basidiobolales</taxon>
        <taxon>Basidiobolaceae</taxon>
        <taxon>Basidiobolus</taxon>
    </lineage>
</organism>
<proteinExistence type="inferred from homology"/>
<evidence type="ECO:0000313" key="4">
    <source>
        <dbReference type="Proteomes" id="UP001479436"/>
    </source>
</evidence>
<dbReference type="InterPro" id="IPR035903">
    <property type="entry name" value="HesB-like_dom_sf"/>
</dbReference>
<evidence type="ECO:0000256" key="1">
    <source>
        <dbReference type="ARBA" id="ARBA00006718"/>
    </source>
</evidence>
<dbReference type="Proteomes" id="UP001479436">
    <property type="component" value="Unassembled WGS sequence"/>
</dbReference>
<dbReference type="EMBL" id="JASJQH010006896">
    <property type="protein sequence ID" value="KAK9728476.1"/>
    <property type="molecule type" value="Genomic_DNA"/>
</dbReference>
<name>A0ABR2WA95_9FUNG</name>
<gene>
    <name evidence="3" type="primary">ISA1_2</name>
    <name evidence="3" type="ORF">K7432_001020</name>
</gene>